<reference evidence="3" key="2">
    <citation type="submission" date="2021-04" db="EMBL/GenBank/DDBJ databases">
        <authorList>
            <person name="Podell S."/>
        </authorList>
    </citation>
    <scope>NUCLEOTIDE SEQUENCE</scope>
    <source>
        <strain evidence="3">Hildebrandi</strain>
    </source>
</reference>
<proteinExistence type="predicted"/>
<name>A0A9K3PXA5_9STRA</name>
<dbReference type="EMBL" id="JAGRRH010000010">
    <property type="protein sequence ID" value="KAG7363222.1"/>
    <property type="molecule type" value="Genomic_DNA"/>
</dbReference>
<evidence type="ECO:0000256" key="2">
    <source>
        <dbReference type="SAM" id="MobiDB-lite"/>
    </source>
</evidence>
<feature type="compositionally biased region" description="Basic and acidic residues" evidence="2">
    <location>
        <begin position="396"/>
        <end position="419"/>
    </location>
</feature>
<feature type="compositionally biased region" description="Basic and acidic residues" evidence="2">
    <location>
        <begin position="339"/>
        <end position="350"/>
    </location>
</feature>
<dbReference type="Proteomes" id="UP000693970">
    <property type="component" value="Unassembled WGS sequence"/>
</dbReference>
<keyword evidence="4" id="KW-1185">Reference proteome</keyword>
<keyword evidence="1" id="KW-0175">Coiled coil</keyword>
<reference evidence="3" key="1">
    <citation type="journal article" date="2021" name="Sci. Rep.">
        <title>Diploid genomic architecture of Nitzschia inconspicua, an elite biomass production diatom.</title>
        <authorList>
            <person name="Oliver A."/>
            <person name="Podell S."/>
            <person name="Pinowska A."/>
            <person name="Traller J.C."/>
            <person name="Smith S.R."/>
            <person name="McClure R."/>
            <person name="Beliaev A."/>
            <person name="Bohutskyi P."/>
            <person name="Hill E.A."/>
            <person name="Rabines A."/>
            <person name="Zheng H."/>
            <person name="Allen L.Z."/>
            <person name="Kuo A."/>
            <person name="Grigoriev I.V."/>
            <person name="Allen A.E."/>
            <person name="Hazlebeck D."/>
            <person name="Allen E.E."/>
        </authorList>
    </citation>
    <scope>NUCLEOTIDE SEQUENCE</scope>
    <source>
        <strain evidence="3">Hildebrandi</strain>
    </source>
</reference>
<dbReference type="AlphaFoldDB" id="A0A9K3PXA5"/>
<feature type="region of interest" description="Disordered" evidence="2">
    <location>
        <begin position="333"/>
        <end position="419"/>
    </location>
</feature>
<evidence type="ECO:0000256" key="1">
    <source>
        <dbReference type="SAM" id="Coils"/>
    </source>
</evidence>
<gene>
    <name evidence="3" type="ORF">IV203_026582</name>
</gene>
<sequence>MSHETAGGKSSMSDSEWWKQSDLGECPITLEDISTLSYPPFLLRQNYFDGFALASFIVSRGIFQNPLTREELTVQDCRRLDEYLEQYCYNDDNTSNILLRGATTRRQKVSVTEAFFLRNSVHVETSASGAAVEALRSAATSALIGLFIYGNNRSSQQQQQQQQDEGSEHQMDPLLLDWGFDLSRTVENTAQQGGHGYMVIDDDEANVVASQQFAYETVQHSFPPLHDANDGRTITNAGATPDEQFLDHVRSLSLQEQQNHQQRLQRLRIVREQLLREALNRRDERRRQRQLEFAQNKKDYRRQKEEEAEIAEARAEIESWREEQWEKLRLLSEQQQQKQTEEERRTRERTTSTMGGDIDQSKDTNVVDSNCGTEEELAYQRKKAKAAAKRKRARERQKMEKAMEQGEREREERRNALENQKKASALKCEACGAGILDCGFEKFGRRSCSPKCARSATKTG</sequence>
<organism evidence="3 4">
    <name type="scientific">Nitzschia inconspicua</name>
    <dbReference type="NCBI Taxonomy" id="303405"/>
    <lineage>
        <taxon>Eukaryota</taxon>
        <taxon>Sar</taxon>
        <taxon>Stramenopiles</taxon>
        <taxon>Ochrophyta</taxon>
        <taxon>Bacillariophyta</taxon>
        <taxon>Bacillariophyceae</taxon>
        <taxon>Bacillariophycidae</taxon>
        <taxon>Bacillariales</taxon>
        <taxon>Bacillariaceae</taxon>
        <taxon>Nitzschia</taxon>
    </lineage>
</organism>
<comment type="caution">
    <text evidence="3">The sequence shown here is derived from an EMBL/GenBank/DDBJ whole genome shotgun (WGS) entry which is preliminary data.</text>
</comment>
<evidence type="ECO:0000313" key="4">
    <source>
        <dbReference type="Proteomes" id="UP000693970"/>
    </source>
</evidence>
<feature type="compositionally biased region" description="Basic residues" evidence="2">
    <location>
        <begin position="380"/>
        <end position="395"/>
    </location>
</feature>
<evidence type="ECO:0000313" key="3">
    <source>
        <dbReference type="EMBL" id="KAG7363222.1"/>
    </source>
</evidence>
<dbReference type="OrthoDB" id="207284at2759"/>
<accession>A0A9K3PXA5</accession>
<feature type="coiled-coil region" evidence="1">
    <location>
        <begin position="257"/>
        <end position="323"/>
    </location>
</feature>
<protein>
    <submittedName>
        <fullName evidence="3">Uncharacterized protein</fullName>
    </submittedName>
</protein>
<feature type="compositionally biased region" description="Polar residues" evidence="2">
    <location>
        <begin position="363"/>
        <end position="372"/>
    </location>
</feature>